<dbReference type="EMBL" id="CP138333">
    <property type="protein sequence ID" value="WZX28540.1"/>
    <property type="molecule type" value="Genomic_DNA"/>
</dbReference>
<evidence type="ECO:0000313" key="2">
    <source>
        <dbReference type="Proteomes" id="UP001455384"/>
    </source>
</evidence>
<evidence type="ECO:0000313" key="1">
    <source>
        <dbReference type="EMBL" id="WZX28540.1"/>
    </source>
</evidence>
<dbReference type="Proteomes" id="UP001455384">
    <property type="component" value="Chromosome"/>
</dbReference>
<keyword evidence="2" id="KW-1185">Reference proteome</keyword>
<gene>
    <name evidence="1" type="ORF">RQP18_07510</name>
</gene>
<protein>
    <recommendedName>
        <fullName evidence="3">DUF3196 domain-containing protein</fullName>
    </recommendedName>
</protein>
<reference evidence="2" key="1">
    <citation type="submission" date="2023-10" db="EMBL/GenBank/DDBJ databases">
        <title>Genome analysis and identification of Salinococcus sp. Bachu38 nov., a PGPR from the rhizosphere of Tamarix.</title>
        <authorList>
            <person name="Liang Z."/>
            <person name="Zhang X."/>
            <person name="Jia J."/>
            <person name="Chen X."/>
            <person name="Wang Y."/>
            <person name="Wang Q."/>
            <person name="Wang R."/>
        </authorList>
    </citation>
    <scope>NUCLEOTIDE SEQUENCE [LARGE SCALE GENOMIC DNA]</scope>
    <source>
        <strain evidence="2">Bachu38</strain>
    </source>
</reference>
<name>A0ABZ3CF54_9STAP</name>
<organism evidence="1 2">
    <name type="scientific">Salinicoccus bachuensis</name>
    <dbReference type="NCBI Taxonomy" id="3136731"/>
    <lineage>
        <taxon>Bacteria</taxon>
        <taxon>Bacillati</taxon>
        <taxon>Bacillota</taxon>
        <taxon>Bacilli</taxon>
        <taxon>Bacillales</taxon>
        <taxon>Staphylococcaceae</taxon>
        <taxon>Salinicoccus</taxon>
    </lineage>
</organism>
<dbReference type="RefSeq" id="WP_342387130.1">
    <property type="nucleotide sequence ID" value="NZ_CP138333.2"/>
</dbReference>
<sequence length="314" mass="36473">MDDKVISHQRFLGKMKRDMEADHQNGDHEAFIAKFRRYEELGEPDIGLVERFYEALDAIGKHDEIIDYALLQMNAGRGHYDVHMRHLLEGLLSQERYFEVVEFSDHLMKEEIPHDFRIEVAALRHRAKKAIDEKKEAFIPETPEVDTRDYQDMQPYERMDFLKRIIEAEDDRYVRLIREASVAEKKHELLTFMLLYLRAVGDGEVLTVRKMGEQFDVIPRELPDLEAAGGFRLVSGHVMDEVEDRIPQFAESAAAMLMSHMLHCYPVEPPFGTDVLVHAYLEEILGMVNIEYEHEADADAVSWIRSLEQAIAGE</sequence>
<evidence type="ECO:0008006" key="3">
    <source>
        <dbReference type="Google" id="ProtNLM"/>
    </source>
</evidence>
<accession>A0ABZ3CF54</accession>
<proteinExistence type="predicted"/>